<keyword evidence="7" id="KW-1185">Reference proteome</keyword>
<evidence type="ECO:0000256" key="4">
    <source>
        <dbReference type="ARBA" id="ARBA00023143"/>
    </source>
</evidence>
<comment type="caution">
    <text evidence="6">The sequence shown here is derived from an EMBL/GenBank/DDBJ whole genome shotgun (WGS) entry which is preliminary data.</text>
</comment>
<evidence type="ECO:0000313" key="6">
    <source>
        <dbReference type="EMBL" id="MCI2283736.1"/>
    </source>
</evidence>
<evidence type="ECO:0000256" key="3">
    <source>
        <dbReference type="ARBA" id="ARBA00018024"/>
    </source>
</evidence>
<comment type="similarity">
    <text evidence="2 5">Belongs to the FliE family.</text>
</comment>
<keyword evidence="6" id="KW-0969">Cilium</keyword>
<evidence type="ECO:0000313" key="7">
    <source>
        <dbReference type="Proteomes" id="UP001139646"/>
    </source>
</evidence>
<evidence type="ECO:0000256" key="5">
    <source>
        <dbReference type="HAMAP-Rule" id="MF_00724"/>
    </source>
</evidence>
<name>A0ABS9X2P3_9GAMM</name>
<dbReference type="PRINTS" id="PR01006">
    <property type="entry name" value="FLGHOOKFLIE"/>
</dbReference>
<reference evidence="6" key="1">
    <citation type="submission" date="2022-01" db="EMBL/GenBank/DDBJ databases">
        <title>Colwellia maritima, isolated from seawater.</title>
        <authorList>
            <person name="Kristyanto S."/>
            <person name="Jung J."/>
            <person name="Jeon C.O."/>
        </authorList>
    </citation>
    <scope>NUCLEOTIDE SEQUENCE</scope>
    <source>
        <strain evidence="6">MSW7</strain>
    </source>
</reference>
<dbReference type="Proteomes" id="UP001139646">
    <property type="component" value="Unassembled WGS sequence"/>
</dbReference>
<dbReference type="NCBIfam" id="TIGR00205">
    <property type="entry name" value="fliE"/>
    <property type="match status" value="1"/>
</dbReference>
<proteinExistence type="inferred from homology"/>
<organism evidence="6 7">
    <name type="scientific">Colwellia maritima</name>
    <dbReference type="NCBI Taxonomy" id="2912588"/>
    <lineage>
        <taxon>Bacteria</taxon>
        <taxon>Pseudomonadati</taxon>
        <taxon>Pseudomonadota</taxon>
        <taxon>Gammaproteobacteria</taxon>
        <taxon>Alteromonadales</taxon>
        <taxon>Colwelliaceae</taxon>
        <taxon>Colwellia</taxon>
    </lineage>
</organism>
<evidence type="ECO:0000256" key="1">
    <source>
        <dbReference type="ARBA" id="ARBA00004117"/>
    </source>
</evidence>
<dbReference type="RefSeq" id="WP_242285905.1">
    <property type="nucleotide sequence ID" value="NZ_JAKKSL010000002.1"/>
</dbReference>
<keyword evidence="6" id="KW-0282">Flagellum</keyword>
<dbReference type="PANTHER" id="PTHR34653">
    <property type="match status" value="1"/>
</dbReference>
<dbReference type="PANTHER" id="PTHR34653:SF1">
    <property type="entry name" value="FLAGELLAR HOOK-BASAL BODY COMPLEX PROTEIN FLIE"/>
    <property type="match status" value="1"/>
</dbReference>
<accession>A0ABS9X2P3</accession>
<dbReference type="InterPro" id="IPR001624">
    <property type="entry name" value="FliE"/>
</dbReference>
<comment type="subcellular location">
    <subcellularLocation>
        <location evidence="1 5">Bacterial flagellum basal body</location>
    </subcellularLocation>
</comment>
<dbReference type="HAMAP" id="MF_00724">
    <property type="entry name" value="FliE"/>
    <property type="match status" value="1"/>
</dbReference>
<evidence type="ECO:0000256" key="2">
    <source>
        <dbReference type="ARBA" id="ARBA00009272"/>
    </source>
</evidence>
<dbReference type="Pfam" id="PF02049">
    <property type="entry name" value="FliE"/>
    <property type="match status" value="1"/>
</dbReference>
<keyword evidence="4 5" id="KW-0975">Bacterial flagellum</keyword>
<protein>
    <recommendedName>
        <fullName evidence="3 5">Flagellar hook-basal body complex protein FliE</fullName>
    </recommendedName>
</protein>
<dbReference type="EMBL" id="JAKKSL010000002">
    <property type="protein sequence ID" value="MCI2283736.1"/>
    <property type="molecule type" value="Genomic_DNA"/>
</dbReference>
<gene>
    <name evidence="5 6" type="primary">fliE</name>
    <name evidence="6" type="ORF">L3081_10425</name>
</gene>
<keyword evidence="6" id="KW-0966">Cell projection</keyword>
<sequence length="107" mass="11573">MTIVENSLYTQMQSMSLEAVNKPQNNIDAVNKSTNKFGDLLVDALNTVNDLHKVAGKKTTAFELGDRSVTLAEVMVARSKAGIGSSAAIQIRNKAIEGYKEIMSMPV</sequence>